<dbReference type="Pfam" id="PF01551">
    <property type="entry name" value="Peptidase_M23"/>
    <property type="match status" value="1"/>
</dbReference>
<protein>
    <submittedName>
        <fullName evidence="4">M23 family metallopeptidase</fullName>
    </submittedName>
</protein>
<dbReference type="InterPro" id="IPR018392">
    <property type="entry name" value="LysM"/>
</dbReference>
<dbReference type="Gene3D" id="3.10.350.10">
    <property type="entry name" value="LysM domain"/>
    <property type="match status" value="1"/>
</dbReference>
<dbReference type="CDD" id="cd12797">
    <property type="entry name" value="M23_peptidase"/>
    <property type="match status" value="1"/>
</dbReference>
<dbReference type="RefSeq" id="WP_170209433.1">
    <property type="nucleotide sequence ID" value="NZ_JBHTGQ010000004.1"/>
</dbReference>
<evidence type="ECO:0000313" key="4">
    <source>
        <dbReference type="EMBL" id="MFC7748877.1"/>
    </source>
</evidence>
<dbReference type="PANTHER" id="PTHR21666:SF289">
    <property type="entry name" value="L-ALA--D-GLU ENDOPEPTIDASE"/>
    <property type="match status" value="1"/>
</dbReference>
<dbReference type="PROSITE" id="PS51782">
    <property type="entry name" value="LYSM"/>
    <property type="match status" value="1"/>
</dbReference>
<dbReference type="SUPFAM" id="SSF51261">
    <property type="entry name" value="Duplicated hybrid motif"/>
    <property type="match status" value="1"/>
</dbReference>
<feature type="signal peptide" evidence="2">
    <location>
        <begin position="1"/>
        <end position="25"/>
    </location>
</feature>
<evidence type="ECO:0000256" key="1">
    <source>
        <dbReference type="ARBA" id="ARBA00022729"/>
    </source>
</evidence>
<keyword evidence="5" id="KW-1185">Reference proteome</keyword>
<reference evidence="5" key="1">
    <citation type="journal article" date="2019" name="Int. J. Syst. Evol. Microbiol.">
        <title>The Global Catalogue of Microorganisms (GCM) 10K type strain sequencing project: providing services to taxonomists for standard genome sequencing and annotation.</title>
        <authorList>
            <consortium name="The Broad Institute Genomics Platform"/>
            <consortium name="The Broad Institute Genome Sequencing Center for Infectious Disease"/>
            <person name="Wu L."/>
            <person name="Ma J."/>
        </authorList>
    </citation>
    <scope>NUCLEOTIDE SEQUENCE [LARGE SCALE GENOMIC DNA]</scope>
    <source>
        <strain evidence="5">JCM 18657</strain>
    </source>
</reference>
<evidence type="ECO:0000313" key="5">
    <source>
        <dbReference type="Proteomes" id="UP001596528"/>
    </source>
</evidence>
<dbReference type="EMBL" id="JBHTGQ010000004">
    <property type="protein sequence ID" value="MFC7748877.1"/>
    <property type="molecule type" value="Genomic_DNA"/>
</dbReference>
<dbReference type="CDD" id="cd00118">
    <property type="entry name" value="LysM"/>
    <property type="match status" value="1"/>
</dbReference>
<accession>A0ABW2V2M1</accession>
<feature type="domain" description="LysM" evidence="3">
    <location>
        <begin position="36"/>
        <end position="81"/>
    </location>
</feature>
<organism evidence="4 5">
    <name type="scientific">Paenibacillus thermoaerophilus</name>
    <dbReference type="NCBI Taxonomy" id="1215385"/>
    <lineage>
        <taxon>Bacteria</taxon>
        <taxon>Bacillati</taxon>
        <taxon>Bacillota</taxon>
        <taxon>Bacilli</taxon>
        <taxon>Bacillales</taxon>
        <taxon>Paenibacillaceae</taxon>
        <taxon>Paenibacillus</taxon>
    </lineage>
</organism>
<dbReference type="PANTHER" id="PTHR21666">
    <property type="entry name" value="PEPTIDASE-RELATED"/>
    <property type="match status" value="1"/>
</dbReference>
<keyword evidence="1 2" id="KW-0732">Signal</keyword>
<dbReference type="Gene3D" id="2.70.70.10">
    <property type="entry name" value="Glucose Permease (Domain IIA)"/>
    <property type="match status" value="1"/>
</dbReference>
<dbReference type="Pfam" id="PF01476">
    <property type="entry name" value="LysM"/>
    <property type="match status" value="1"/>
</dbReference>
<evidence type="ECO:0000259" key="3">
    <source>
        <dbReference type="PROSITE" id="PS51782"/>
    </source>
</evidence>
<sequence length="240" mass="26140">MASKTTRILVSSLASLLLFAGSAQAGSAAGGSQASWTYTVQPQDTLWKIGQKYGIPLRAMIGANPQLSNPDIVWAGLKIQVPIKPSTYASGQFPLKKGTYQPFENTYGEQRVWTPDGYTTRSHEGVDIFAKKGTPVYAAMGGTVINYGWNQYGGWRLTVKVDDSTAFYYAHLSGYAAGIGMGSTIRKGQLIGYVGDTGYGPVGTSGNFLPHLHFGIYKTNVSPWKTVDPYVHLRWWALQQ</sequence>
<dbReference type="Proteomes" id="UP001596528">
    <property type="component" value="Unassembled WGS sequence"/>
</dbReference>
<comment type="caution">
    <text evidence="4">The sequence shown here is derived from an EMBL/GenBank/DDBJ whole genome shotgun (WGS) entry which is preliminary data.</text>
</comment>
<feature type="chain" id="PRO_5046714724" evidence="2">
    <location>
        <begin position="26"/>
        <end position="240"/>
    </location>
</feature>
<dbReference type="InterPro" id="IPR050570">
    <property type="entry name" value="Cell_wall_metabolism_enzyme"/>
</dbReference>
<dbReference type="InterPro" id="IPR011055">
    <property type="entry name" value="Dup_hybrid_motif"/>
</dbReference>
<dbReference type="InterPro" id="IPR036779">
    <property type="entry name" value="LysM_dom_sf"/>
</dbReference>
<dbReference type="InterPro" id="IPR016047">
    <property type="entry name" value="M23ase_b-sheet_dom"/>
</dbReference>
<gene>
    <name evidence="4" type="ORF">ACFQWB_02810</name>
</gene>
<evidence type="ECO:0000256" key="2">
    <source>
        <dbReference type="SAM" id="SignalP"/>
    </source>
</evidence>
<dbReference type="SMART" id="SM00257">
    <property type="entry name" value="LysM"/>
    <property type="match status" value="1"/>
</dbReference>
<name>A0ABW2V2M1_9BACL</name>
<proteinExistence type="predicted"/>